<evidence type="ECO:0000313" key="2">
    <source>
        <dbReference type="EMBL" id="CAE6458972.1"/>
    </source>
</evidence>
<sequence length="468" mass="51810">MRSSARYISRVALQIPSSYFTSIQLIARHKLPAALTMILHFFLPLIWLLAFVVPVGDFKYIESLSEASRTVSDGLVPPMFSASATLLWPPAPMPISRRSPPMQPVYSRPTKSEEPRNFQYNHNQGSMVMCNFVDELIHLVIKLVGLSRLTKTSTVPTPDPTKTFVAEFPAAPTSASRVLRYTHTHASPASSFYPVVLLATYKLAFGWFAFTFITATFAFVQFAIRAYTPAPNILNIHASASPIFKNLSPPFNITLGSIPELNRESPCSNSCEDLVSPSRAPNLVPENILLPTITDNELVALDTPTLLPGSALVDAASALFAGIDAKNRVEGTTDMNGASTGGKKLEPAVLISCISDVSRLCEYYETYRPPNLAKYPPEDRIRVKQREVRLAEMLQGKRRCQDSKEGTTEKKPQLGADFAVWMEMMKHGCIPGDKERPGNWSLRSIARWKAHGEGRNGKVVKVKWADEV</sequence>
<comment type="caution">
    <text evidence="2">The sequence shown here is derived from an EMBL/GenBank/DDBJ whole genome shotgun (WGS) entry which is preliminary data.</text>
</comment>
<feature type="transmembrane region" description="Helical" evidence="1">
    <location>
        <begin position="203"/>
        <end position="224"/>
    </location>
</feature>
<accession>A0A8H3GN71</accession>
<keyword evidence="1" id="KW-0472">Membrane</keyword>
<protein>
    <submittedName>
        <fullName evidence="2">Uncharacterized protein</fullName>
    </submittedName>
</protein>
<feature type="transmembrane region" description="Helical" evidence="1">
    <location>
        <begin position="33"/>
        <end position="55"/>
    </location>
</feature>
<evidence type="ECO:0000256" key="1">
    <source>
        <dbReference type="SAM" id="Phobius"/>
    </source>
</evidence>
<name>A0A8H3GN71_9AGAM</name>
<reference evidence="2" key="1">
    <citation type="submission" date="2021-01" db="EMBL/GenBank/DDBJ databases">
        <authorList>
            <person name="Kaushik A."/>
        </authorList>
    </citation>
    <scope>NUCLEOTIDE SEQUENCE</scope>
    <source>
        <strain evidence="2">AG1-1C</strain>
    </source>
</reference>
<evidence type="ECO:0000313" key="3">
    <source>
        <dbReference type="Proteomes" id="UP000663846"/>
    </source>
</evidence>
<gene>
    <name evidence="2" type="ORF">RDB_LOCUS156674</name>
</gene>
<proteinExistence type="predicted"/>
<dbReference type="Proteomes" id="UP000663846">
    <property type="component" value="Unassembled WGS sequence"/>
</dbReference>
<dbReference type="EMBL" id="CAJMWS010000690">
    <property type="protein sequence ID" value="CAE6458972.1"/>
    <property type="molecule type" value="Genomic_DNA"/>
</dbReference>
<keyword evidence="1" id="KW-1133">Transmembrane helix</keyword>
<keyword evidence="1" id="KW-0812">Transmembrane</keyword>
<organism evidence="2 3">
    <name type="scientific">Rhizoctonia solani</name>
    <dbReference type="NCBI Taxonomy" id="456999"/>
    <lineage>
        <taxon>Eukaryota</taxon>
        <taxon>Fungi</taxon>
        <taxon>Dikarya</taxon>
        <taxon>Basidiomycota</taxon>
        <taxon>Agaricomycotina</taxon>
        <taxon>Agaricomycetes</taxon>
        <taxon>Cantharellales</taxon>
        <taxon>Ceratobasidiaceae</taxon>
        <taxon>Rhizoctonia</taxon>
    </lineage>
</organism>
<dbReference type="AlphaFoldDB" id="A0A8H3GN71"/>